<organism evidence="3 4">
    <name type="scientific">Cytospora mali</name>
    <name type="common">Apple Valsa canker fungus</name>
    <name type="synonym">Valsa mali</name>
    <dbReference type="NCBI Taxonomy" id="578113"/>
    <lineage>
        <taxon>Eukaryota</taxon>
        <taxon>Fungi</taxon>
        <taxon>Dikarya</taxon>
        <taxon>Ascomycota</taxon>
        <taxon>Pezizomycotina</taxon>
        <taxon>Sordariomycetes</taxon>
        <taxon>Sordariomycetidae</taxon>
        <taxon>Diaporthales</taxon>
        <taxon>Cytosporaceae</taxon>
        <taxon>Cytospora</taxon>
    </lineage>
</organism>
<protein>
    <submittedName>
        <fullName evidence="3">Uncharacterized protein</fullName>
    </submittedName>
</protein>
<keyword evidence="2" id="KW-0472">Membrane</keyword>
<feature type="region of interest" description="Disordered" evidence="1">
    <location>
        <begin position="62"/>
        <end position="81"/>
    </location>
</feature>
<evidence type="ECO:0000256" key="1">
    <source>
        <dbReference type="SAM" id="MobiDB-lite"/>
    </source>
</evidence>
<keyword evidence="2" id="KW-1133">Transmembrane helix</keyword>
<dbReference type="AlphaFoldDB" id="A0A194V023"/>
<reference evidence="4" key="1">
    <citation type="submission" date="2014-12" db="EMBL/GenBank/DDBJ databases">
        <title>Genome Sequence of Valsa Canker Pathogens Uncovers a Specific Adaption of Colonization on Woody Bark.</title>
        <authorList>
            <person name="Yin Z."/>
            <person name="Liu H."/>
            <person name="Gao X."/>
            <person name="Li Z."/>
            <person name="Song N."/>
            <person name="Ke X."/>
            <person name="Dai Q."/>
            <person name="Wu Y."/>
            <person name="Sun Y."/>
            <person name="Xu J.-R."/>
            <person name="Kang Z.K."/>
            <person name="Wang L."/>
            <person name="Huang L."/>
        </authorList>
    </citation>
    <scope>NUCLEOTIDE SEQUENCE [LARGE SCALE GENOMIC DNA]</scope>
    <source>
        <strain evidence="4">SXYL134</strain>
    </source>
</reference>
<dbReference type="EMBL" id="KN714698">
    <property type="protein sequence ID" value="KUI57269.1"/>
    <property type="molecule type" value="Genomic_DNA"/>
</dbReference>
<proteinExistence type="predicted"/>
<evidence type="ECO:0000256" key="2">
    <source>
        <dbReference type="SAM" id="Phobius"/>
    </source>
</evidence>
<evidence type="ECO:0000313" key="4">
    <source>
        <dbReference type="Proteomes" id="UP000078576"/>
    </source>
</evidence>
<dbReference type="OrthoDB" id="5243844at2759"/>
<accession>A0A194V023</accession>
<sequence>MLWDRDVDVPTQPGLRIAFHFVLIIVSLGGIRPSVMLNLPYKCVEIALVRINDAVHSVATTTVQQNKRRQGKVKDSQDDMATEDSEALFSFLRSETFGRDGSAPLYLSREEMKAFESRNDLKHRRACTMKCGILRVRLRPRLTGNGDMSDACRLSFGICFSKSREETYFEKADWLCASGESTQSLEHTRTMKNPAKMSTWSMDLRASYVGQVLTNPELGGGLHPILLGDELVKYLACRARGVEAVLKHLRPHEADSQLQAQQNKGDDDERCTKEESDGDGDEGGDDEDIRVECDGYMSDVRTEELRGFTKIPVIPFIGCWHQGLLKRWWHPRLSIRTERKSEEDIYTVVIDTGLEGSLVHQPTAVDSQRSLHLVESAVFGLLTVPLFENWEHILNHWMKSFLG</sequence>
<evidence type="ECO:0000313" key="3">
    <source>
        <dbReference type="EMBL" id="KUI57269.1"/>
    </source>
</evidence>
<feature type="region of interest" description="Disordered" evidence="1">
    <location>
        <begin position="253"/>
        <end position="289"/>
    </location>
</feature>
<dbReference type="Proteomes" id="UP000078576">
    <property type="component" value="Unassembled WGS sequence"/>
</dbReference>
<feature type="transmembrane region" description="Helical" evidence="2">
    <location>
        <begin position="13"/>
        <end position="31"/>
    </location>
</feature>
<keyword evidence="2" id="KW-0812">Transmembrane</keyword>
<keyword evidence="4" id="KW-1185">Reference proteome</keyword>
<name>A0A194V023_CYTMA</name>
<feature type="compositionally biased region" description="Basic and acidic residues" evidence="1">
    <location>
        <begin position="264"/>
        <end position="275"/>
    </location>
</feature>
<gene>
    <name evidence="3" type="ORF">VP1G_04571</name>
</gene>
<feature type="compositionally biased region" description="Acidic residues" evidence="1">
    <location>
        <begin position="276"/>
        <end position="289"/>
    </location>
</feature>